<protein>
    <submittedName>
        <fullName evidence="2">Uncharacterized protein</fullName>
    </submittedName>
</protein>
<reference evidence="2" key="1">
    <citation type="journal article" date="2022" name="bioRxiv">
        <title>Sequencing and chromosome-scale assembly of the giantPleurodeles waltlgenome.</title>
        <authorList>
            <person name="Brown T."/>
            <person name="Elewa A."/>
            <person name="Iarovenko S."/>
            <person name="Subramanian E."/>
            <person name="Araus A.J."/>
            <person name="Petzold A."/>
            <person name="Susuki M."/>
            <person name="Suzuki K.-i.T."/>
            <person name="Hayashi T."/>
            <person name="Toyoda A."/>
            <person name="Oliveira C."/>
            <person name="Osipova E."/>
            <person name="Leigh N.D."/>
            <person name="Simon A."/>
            <person name="Yun M.H."/>
        </authorList>
    </citation>
    <scope>NUCLEOTIDE SEQUENCE</scope>
    <source>
        <strain evidence="2">20211129_DDA</strain>
        <tissue evidence="2">Liver</tissue>
    </source>
</reference>
<name>A0AAV7LDC1_PLEWA</name>
<evidence type="ECO:0000256" key="1">
    <source>
        <dbReference type="SAM" id="MobiDB-lite"/>
    </source>
</evidence>
<sequence length="129" mass="13813">MLVAVAVAIPGRPACLQARVSSTRGRGPRIKQAQLGQQRGRRHRPSDAAPIYGPGSRPLHSAGEAPVHYLRSLQALAWPTRAQLSQLGPPRMPLSTSKLRSPSAQDRGRPISELPEPAAPQMRPLAAPT</sequence>
<feature type="region of interest" description="Disordered" evidence="1">
    <location>
        <begin position="84"/>
        <end position="129"/>
    </location>
</feature>
<organism evidence="2 3">
    <name type="scientific">Pleurodeles waltl</name>
    <name type="common">Iberian ribbed newt</name>
    <dbReference type="NCBI Taxonomy" id="8319"/>
    <lineage>
        <taxon>Eukaryota</taxon>
        <taxon>Metazoa</taxon>
        <taxon>Chordata</taxon>
        <taxon>Craniata</taxon>
        <taxon>Vertebrata</taxon>
        <taxon>Euteleostomi</taxon>
        <taxon>Amphibia</taxon>
        <taxon>Batrachia</taxon>
        <taxon>Caudata</taxon>
        <taxon>Salamandroidea</taxon>
        <taxon>Salamandridae</taxon>
        <taxon>Pleurodelinae</taxon>
        <taxon>Pleurodeles</taxon>
    </lineage>
</organism>
<evidence type="ECO:0000313" key="3">
    <source>
        <dbReference type="Proteomes" id="UP001066276"/>
    </source>
</evidence>
<dbReference type="AlphaFoldDB" id="A0AAV7LDC1"/>
<dbReference type="Proteomes" id="UP001066276">
    <property type="component" value="Chromosome 11"/>
</dbReference>
<accession>A0AAV7LDC1</accession>
<keyword evidence="3" id="KW-1185">Reference proteome</keyword>
<proteinExistence type="predicted"/>
<feature type="region of interest" description="Disordered" evidence="1">
    <location>
        <begin position="19"/>
        <end position="63"/>
    </location>
</feature>
<comment type="caution">
    <text evidence="2">The sequence shown here is derived from an EMBL/GenBank/DDBJ whole genome shotgun (WGS) entry which is preliminary data.</text>
</comment>
<evidence type="ECO:0000313" key="2">
    <source>
        <dbReference type="EMBL" id="KAJ1089595.1"/>
    </source>
</evidence>
<dbReference type="EMBL" id="JANPWB010000015">
    <property type="protein sequence ID" value="KAJ1089595.1"/>
    <property type="molecule type" value="Genomic_DNA"/>
</dbReference>
<gene>
    <name evidence="2" type="ORF">NDU88_002746</name>
</gene>
<feature type="compositionally biased region" description="Polar residues" evidence="1">
    <location>
        <begin position="94"/>
        <end position="104"/>
    </location>
</feature>